<keyword evidence="4 8" id="KW-0547">Nucleotide-binding</keyword>
<evidence type="ECO:0000259" key="11">
    <source>
        <dbReference type="Pfam" id="PF00370"/>
    </source>
</evidence>
<dbReference type="OrthoDB" id="9805576at2"/>
<dbReference type="PANTHER" id="PTHR43095">
    <property type="entry name" value="SUGAR KINASE"/>
    <property type="match status" value="1"/>
</dbReference>
<dbReference type="GO" id="GO:0005998">
    <property type="term" value="P:xylulose catabolic process"/>
    <property type="evidence" value="ECO:0007669"/>
    <property type="project" value="UniProtKB-UniRule"/>
</dbReference>
<dbReference type="InterPro" id="IPR050406">
    <property type="entry name" value="FGGY_Carb_Kinase"/>
</dbReference>
<dbReference type="SUPFAM" id="SSF53067">
    <property type="entry name" value="Actin-like ATPase domain"/>
    <property type="match status" value="2"/>
</dbReference>
<keyword evidence="7 8" id="KW-0119">Carbohydrate metabolism</keyword>
<dbReference type="PANTHER" id="PTHR43095:SF6">
    <property type="entry name" value="XYLULOSE KINASE"/>
    <property type="match status" value="1"/>
</dbReference>
<dbReference type="PROSITE" id="PS00445">
    <property type="entry name" value="FGGY_KINASES_2"/>
    <property type="match status" value="1"/>
</dbReference>
<name>A0A128FIA8_9GAMM</name>
<dbReference type="Gene3D" id="3.30.420.40">
    <property type="match status" value="2"/>
</dbReference>
<evidence type="ECO:0000256" key="3">
    <source>
        <dbReference type="ARBA" id="ARBA00022679"/>
    </source>
</evidence>
<feature type="binding site" evidence="8">
    <location>
        <begin position="81"/>
        <end position="82"/>
    </location>
    <ligand>
        <name>substrate</name>
    </ligand>
</feature>
<dbReference type="CDD" id="cd07808">
    <property type="entry name" value="ASKHA_NBD_FGGY_EcXK-like"/>
    <property type="match status" value="1"/>
</dbReference>
<keyword evidence="6 8" id="KW-0067">ATP-binding</keyword>
<evidence type="ECO:0000256" key="6">
    <source>
        <dbReference type="ARBA" id="ARBA00022840"/>
    </source>
</evidence>
<dbReference type="InterPro" id="IPR000577">
    <property type="entry name" value="Carb_kinase_FGGY"/>
</dbReference>
<dbReference type="PIRSF" id="PIRSF000538">
    <property type="entry name" value="GlpK"/>
    <property type="match status" value="1"/>
</dbReference>
<reference evidence="14" key="1">
    <citation type="submission" date="2016-02" db="EMBL/GenBank/DDBJ databases">
        <authorList>
            <person name="Rodrigo-Torres Lidia"/>
            <person name="Arahal R.David."/>
        </authorList>
    </citation>
    <scope>NUCLEOTIDE SEQUENCE [LARGE SCALE GENOMIC DNA]</scope>
    <source>
        <strain evidence="14">CECT 8713</strain>
    </source>
</reference>
<dbReference type="NCBIfam" id="TIGR01312">
    <property type="entry name" value="XylB"/>
    <property type="match status" value="1"/>
</dbReference>
<evidence type="ECO:0000256" key="2">
    <source>
        <dbReference type="ARBA" id="ARBA00022629"/>
    </source>
</evidence>
<evidence type="ECO:0000256" key="9">
    <source>
        <dbReference type="RuleBase" id="RU003733"/>
    </source>
</evidence>
<dbReference type="Proteomes" id="UP000073601">
    <property type="component" value="Unassembled WGS sequence"/>
</dbReference>
<dbReference type="InterPro" id="IPR006000">
    <property type="entry name" value="Xylulokinase"/>
</dbReference>
<dbReference type="GO" id="GO:0005524">
    <property type="term" value="F:ATP binding"/>
    <property type="evidence" value="ECO:0007669"/>
    <property type="project" value="UniProtKB-UniRule"/>
</dbReference>
<evidence type="ECO:0000313" key="13">
    <source>
        <dbReference type="EMBL" id="CZF86537.1"/>
    </source>
</evidence>
<dbReference type="Pfam" id="PF02782">
    <property type="entry name" value="FGGY_C"/>
    <property type="match status" value="1"/>
</dbReference>
<evidence type="ECO:0000259" key="12">
    <source>
        <dbReference type="Pfam" id="PF02782"/>
    </source>
</evidence>
<dbReference type="GO" id="GO:0042732">
    <property type="term" value="P:D-xylose metabolic process"/>
    <property type="evidence" value="ECO:0007669"/>
    <property type="project" value="UniProtKB-KW"/>
</dbReference>
<dbReference type="EMBL" id="FIZY01000069">
    <property type="protein sequence ID" value="CZF86537.1"/>
    <property type="molecule type" value="Genomic_DNA"/>
</dbReference>
<proteinExistence type="inferred from homology"/>
<comment type="function">
    <text evidence="8">Catalyzes the phosphorylation of D-xylulose to D-xylulose 5-phosphate.</text>
</comment>
<evidence type="ECO:0000256" key="5">
    <source>
        <dbReference type="ARBA" id="ARBA00022777"/>
    </source>
</evidence>
<comment type="similarity">
    <text evidence="1 8 9">Belongs to the FGGY kinase family.</text>
</comment>
<dbReference type="HAMAP" id="MF_02220">
    <property type="entry name" value="XylB"/>
    <property type="match status" value="1"/>
</dbReference>
<dbReference type="InterPro" id="IPR018483">
    <property type="entry name" value="Carb_kinase_FGGY_CS"/>
</dbReference>
<evidence type="ECO:0000313" key="14">
    <source>
        <dbReference type="Proteomes" id="UP000073601"/>
    </source>
</evidence>
<dbReference type="InterPro" id="IPR018485">
    <property type="entry name" value="FGGY_C"/>
</dbReference>
<evidence type="ECO:0000256" key="10">
    <source>
        <dbReference type="RuleBase" id="RU364073"/>
    </source>
</evidence>
<dbReference type="InterPro" id="IPR043129">
    <property type="entry name" value="ATPase_NBD"/>
</dbReference>
<comment type="catalytic activity">
    <reaction evidence="8 10">
        <text>D-xylulose + ATP = D-xylulose 5-phosphate + ADP + H(+)</text>
        <dbReference type="Rhea" id="RHEA:10964"/>
        <dbReference type="ChEBI" id="CHEBI:15378"/>
        <dbReference type="ChEBI" id="CHEBI:17140"/>
        <dbReference type="ChEBI" id="CHEBI:30616"/>
        <dbReference type="ChEBI" id="CHEBI:57737"/>
        <dbReference type="ChEBI" id="CHEBI:456216"/>
        <dbReference type="EC" id="2.7.1.17"/>
    </reaction>
</comment>
<keyword evidence="5 8" id="KW-0418">Kinase</keyword>
<evidence type="ECO:0000256" key="1">
    <source>
        <dbReference type="ARBA" id="ARBA00009156"/>
    </source>
</evidence>
<gene>
    <name evidence="8 10 13" type="primary">xylB</name>
    <name evidence="13" type="ORF">GMA8713_04571</name>
</gene>
<sequence length="492" mass="53359">MATYIGIDIGTSAVKVILMGENGEVLDTQSESYGFDSPHPLWREQDPNIWWTGTRTAITKIRARQSYAWSAVAAIGLSGQMHGAVCLDEQNKPIRPAILWNDGRAFKACEVLNQQLPHLGESAGVPAMPGFTAPKLLWLKQFEPDVFSKIRKVILPKDYVRLKLTGELCTDVSDAAGTLWLNQQLRHWDENVLAASGISSAHMPRLIEGNNISGTLTTETAAEFGLSIDTPVCGGGGDAAAGGVGIGAINEGDAFVSLGTSGQIFVAKERYVANPKKLVHAFAHAVPDRWYQMACLLNGASPLAWFGNISGHAIPTLLEEAEQQGTGNGSVMFLPYLSGERTPHNNPFATGSFQGLTSTTERHHMTQAILEGIAYSLRDCLNALSEEGLPFQALGAIGGGARSRYWLQMIADVLEVPINQYVGGETGPALGAARLAMLSVKGGRLEEVCATPRVSEAFQPRADRQAYHREKYQLFTEYYQRLEPTMSAREKD</sequence>
<dbReference type="InterPro" id="IPR018484">
    <property type="entry name" value="FGGY_N"/>
</dbReference>
<feature type="site" description="Important for activity" evidence="8">
    <location>
        <position position="8"/>
    </location>
</feature>
<keyword evidence="14" id="KW-1185">Reference proteome</keyword>
<feature type="active site" description="Proton acceptor" evidence="8">
    <location>
        <position position="238"/>
    </location>
</feature>
<feature type="domain" description="Carbohydrate kinase FGGY C-terminal" evidence="12">
    <location>
        <begin position="255"/>
        <end position="438"/>
    </location>
</feature>
<dbReference type="Pfam" id="PF00370">
    <property type="entry name" value="FGGY_N"/>
    <property type="match status" value="1"/>
</dbReference>
<protein>
    <recommendedName>
        <fullName evidence="8 10">Xylulose kinase</fullName>
        <shortName evidence="8 10">Xylulokinase</shortName>
        <ecNumber evidence="8 10">2.7.1.17</ecNumber>
    </recommendedName>
</protein>
<dbReference type="GO" id="GO:0004856">
    <property type="term" value="F:D-xylulokinase activity"/>
    <property type="evidence" value="ECO:0007669"/>
    <property type="project" value="UniProtKB-UniRule"/>
</dbReference>
<evidence type="ECO:0000256" key="8">
    <source>
        <dbReference type="HAMAP-Rule" id="MF_02220"/>
    </source>
</evidence>
<keyword evidence="2 8" id="KW-0859">Xylose metabolism</keyword>
<keyword evidence="3 8" id="KW-0808">Transferase</keyword>
<dbReference type="AlphaFoldDB" id="A0A128FIA8"/>
<feature type="domain" description="Carbohydrate kinase FGGY N-terminal" evidence="11">
    <location>
        <begin position="4"/>
        <end position="245"/>
    </location>
</feature>
<accession>A0A128FIA8</accession>
<evidence type="ECO:0000256" key="4">
    <source>
        <dbReference type="ARBA" id="ARBA00022741"/>
    </source>
</evidence>
<organism evidence="13 14">
    <name type="scientific">Grimontia marina</name>
    <dbReference type="NCBI Taxonomy" id="646534"/>
    <lineage>
        <taxon>Bacteria</taxon>
        <taxon>Pseudomonadati</taxon>
        <taxon>Pseudomonadota</taxon>
        <taxon>Gammaproteobacteria</taxon>
        <taxon>Vibrionales</taxon>
        <taxon>Vibrionaceae</taxon>
        <taxon>Grimontia</taxon>
    </lineage>
</organism>
<dbReference type="RefSeq" id="WP_062714501.1">
    <property type="nucleotide sequence ID" value="NZ_CAWRCI010000069.1"/>
</dbReference>
<evidence type="ECO:0000256" key="7">
    <source>
        <dbReference type="ARBA" id="ARBA00023277"/>
    </source>
</evidence>
<dbReference type="EC" id="2.7.1.17" evidence="8 10"/>